<feature type="compositionally biased region" description="Low complexity" evidence="5">
    <location>
        <begin position="758"/>
        <end position="791"/>
    </location>
</feature>
<evidence type="ECO:0000256" key="2">
    <source>
        <dbReference type="ARBA" id="ARBA00022692"/>
    </source>
</evidence>
<accession>S7QAB8</accession>
<feature type="compositionally biased region" description="Low complexity" evidence="5">
    <location>
        <begin position="510"/>
        <end position="523"/>
    </location>
</feature>
<dbReference type="AlphaFoldDB" id="S7QAB8"/>
<dbReference type="InterPro" id="IPR051694">
    <property type="entry name" value="Immunoregulatory_rcpt-like"/>
</dbReference>
<organism evidence="7 8">
    <name type="scientific">Gloeophyllum trabeum (strain ATCC 11539 / FP-39264 / Madison 617)</name>
    <name type="common">Brown rot fungus</name>
    <dbReference type="NCBI Taxonomy" id="670483"/>
    <lineage>
        <taxon>Eukaryota</taxon>
        <taxon>Fungi</taxon>
        <taxon>Dikarya</taxon>
        <taxon>Basidiomycota</taxon>
        <taxon>Agaricomycotina</taxon>
        <taxon>Agaricomycetes</taxon>
        <taxon>Gloeophyllales</taxon>
        <taxon>Gloeophyllaceae</taxon>
        <taxon>Gloeophyllum</taxon>
    </lineage>
</organism>
<dbReference type="GO" id="GO:0016020">
    <property type="term" value="C:membrane"/>
    <property type="evidence" value="ECO:0007669"/>
    <property type="project" value="UniProtKB-SubCell"/>
</dbReference>
<feature type="compositionally biased region" description="Basic and acidic residues" evidence="5">
    <location>
        <begin position="394"/>
        <end position="403"/>
    </location>
</feature>
<dbReference type="KEGG" id="gtr:GLOTRDRAFT_138089"/>
<feature type="compositionally biased region" description="Polar residues" evidence="5">
    <location>
        <begin position="591"/>
        <end position="606"/>
    </location>
</feature>
<feature type="compositionally biased region" description="Polar residues" evidence="5">
    <location>
        <begin position="738"/>
        <end position="751"/>
    </location>
</feature>
<keyword evidence="2 6" id="KW-0812">Transmembrane</keyword>
<feature type="compositionally biased region" description="Basic and acidic residues" evidence="5">
    <location>
        <begin position="337"/>
        <end position="357"/>
    </location>
</feature>
<dbReference type="eggNOG" id="ENOG502RZBP">
    <property type="taxonomic scope" value="Eukaryota"/>
</dbReference>
<feature type="region of interest" description="Disordered" evidence="5">
    <location>
        <begin position="453"/>
        <end position="484"/>
    </location>
</feature>
<dbReference type="Proteomes" id="UP000030669">
    <property type="component" value="Unassembled WGS sequence"/>
</dbReference>
<feature type="transmembrane region" description="Helical" evidence="6">
    <location>
        <begin position="136"/>
        <end position="158"/>
    </location>
</feature>
<evidence type="ECO:0000256" key="3">
    <source>
        <dbReference type="ARBA" id="ARBA00022989"/>
    </source>
</evidence>
<feature type="compositionally biased region" description="Low complexity" evidence="5">
    <location>
        <begin position="259"/>
        <end position="271"/>
    </location>
</feature>
<keyword evidence="4 6" id="KW-0472">Membrane</keyword>
<dbReference type="GeneID" id="19303906"/>
<dbReference type="HOGENOM" id="CLU_007969_0_0_1"/>
<feature type="region of interest" description="Disordered" evidence="5">
    <location>
        <begin position="503"/>
        <end position="651"/>
    </location>
</feature>
<feature type="compositionally biased region" description="Polar residues" evidence="5">
    <location>
        <begin position="314"/>
        <end position="326"/>
    </location>
</feature>
<dbReference type="RefSeq" id="XP_007865082.1">
    <property type="nucleotide sequence ID" value="XM_007866891.1"/>
</dbReference>
<dbReference type="OMA" id="QTPIWTG"/>
<gene>
    <name evidence="7" type="ORF">GLOTRDRAFT_138089</name>
</gene>
<proteinExistence type="predicted"/>
<feature type="compositionally biased region" description="Polar residues" evidence="5">
    <location>
        <begin position="624"/>
        <end position="634"/>
    </location>
</feature>
<comment type="subcellular location">
    <subcellularLocation>
        <location evidence="1">Membrane</location>
        <topology evidence="1">Single-pass membrane protein</topology>
    </subcellularLocation>
</comment>
<feature type="compositionally biased region" description="Basic and acidic residues" evidence="5">
    <location>
        <begin position="198"/>
        <end position="228"/>
    </location>
</feature>
<evidence type="ECO:0000256" key="6">
    <source>
        <dbReference type="SAM" id="Phobius"/>
    </source>
</evidence>
<dbReference type="EMBL" id="KB469300">
    <property type="protein sequence ID" value="EPQ56328.1"/>
    <property type="molecule type" value="Genomic_DNA"/>
</dbReference>
<evidence type="ECO:0000256" key="5">
    <source>
        <dbReference type="SAM" id="MobiDB-lite"/>
    </source>
</evidence>
<feature type="region of interest" description="Disordered" evidence="5">
    <location>
        <begin position="256"/>
        <end position="436"/>
    </location>
</feature>
<feature type="region of interest" description="Disordered" evidence="5">
    <location>
        <begin position="696"/>
        <end position="818"/>
    </location>
</feature>
<feature type="compositionally biased region" description="Low complexity" evidence="5">
    <location>
        <begin position="83"/>
        <end position="129"/>
    </location>
</feature>
<keyword evidence="8" id="KW-1185">Reference proteome</keyword>
<evidence type="ECO:0000313" key="7">
    <source>
        <dbReference type="EMBL" id="EPQ56328.1"/>
    </source>
</evidence>
<keyword evidence="3 6" id="KW-1133">Transmembrane helix</keyword>
<evidence type="ECO:0000313" key="8">
    <source>
        <dbReference type="Proteomes" id="UP000030669"/>
    </source>
</evidence>
<protein>
    <submittedName>
        <fullName evidence="7">Uncharacterized protein</fullName>
    </submittedName>
</protein>
<sequence>MAAPTQALPSWLTYSSSIITDAVGDPISTSVTILTLPLTYYGPSVPLGTDGVWTYGGLTPPASTATSLTTATPSSAISTSSSALSSATSTTSSPSTSSSSSSSFSSSSSSSSSSSTTIPTASASPSSASHRFPRGLIGAIVGSIVGALLLLLLLLLCLRWRTRRRAQYRHSTPIWTGWEIVDPSTVVGGGAAANTQGRPREVPDRVAGEGSPRHSGEEHDPFLSRRSDAPTTNGGATAMSPEMLQIMKELGPGVRLVSRPGAPAAARATATARRREAGMRSDEEDEDGAGEFGRRRSVFYLDPETGDAFWGNTGDYTPSNSGSSKPSMGRQILSPEEQYKIESESDRSREHSSDHQRQPAKQDSPLLPPPPLNPDGLSMPARKSSSRTVGSMDSARDEPDERAQLLTARRVRVTDLPSPPLSPSGGEDISAGPSSWVGLGGLARLRRLSWFKRESSPLRSGATMSEHSKSQSRPVSYSANPLSDEDVEAGRALLRAEMGVRADKDGRPISTVSGKSAVSGGSVYHDAASRPATPGQAPAGSFPSSYRTAQTHPQSSQNSRPSMPPAYEREEVPPLPMQTHVQTEVHGQEPSDASETQVNPSTATSSLHHDVPPGVDVLDMPVPSSVSPFSTASTRARKETPFPPGLGHLPNHWDNAQTPTDESVVNLDDHSPPVTIDILEQEPPRAGEGWRTLASGALGGNGDRRTTFGSANNPTIVHPRDITRSEQGSLHSMRSHLSPFSSRSPTGSAPASSRHLHFGSGSSSSRPSGHSQALSGSSGGASLAHSGSISSDGRRRGRRDASEISSPPPAYGRISVGATGRGAASPLYRSTASPQPHASDDLAVVSSTVTSTGTGSSGSSYLRMTDPATGAIMHFPTVPWTGAESDWPADAWIEMPGGGGQRWMGPPSRWRAMQARVGEAGDE</sequence>
<feature type="region of interest" description="Disordered" evidence="5">
    <location>
        <begin position="189"/>
        <end position="239"/>
    </location>
</feature>
<dbReference type="GO" id="GO:0071944">
    <property type="term" value="C:cell periphery"/>
    <property type="evidence" value="ECO:0007669"/>
    <property type="project" value="UniProtKB-ARBA"/>
</dbReference>
<reference evidence="7 8" key="1">
    <citation type="journal article" date="2012" name="Science">
        <title>The Paleozoic origin of enzymatic lignin decomposition reconstructed from 31 fungal genomes.</title>
        <authorList>
            <person name="Floudas D."/>
            <person name="Binder M."/>
            <person name="Riley R."/>
            <person name="Barry K."/>
            <person name="Blanchette R.A."/>
            <person name="Henrissat B."/>
            <person name="Martinez A.T."/>
            <person name="Otillar R."/>
            <person name="Spatafora J.W."/>
            <person name="Yadav J.S."/>
            <person name="Aerts A."/>
            <person name="Benoit I."/>
            <person name="Boyd A."/>
            <person name="Carlson A."/>
            <person name="Copeland A."/>
            <person name="Coutinho P.M."/>
            <person name="de Vries R.P."/>
            <person name="Ferreira P."/>
            <person name="Findley K."/>
            <person name="Foster B."/>
            <person name="Gaskell J."/>
            <person name="Glotzer D."/>
            <person name="Gorecki P."/>
            <person name="Heitman J."/>
            <person name="Hesse C."/>
            <person name="Hori C."/>
            <person name="Igarashi K."/>
            <person name="Jurgens J.A."/>
            <person name="Kallen N."/>
            <person name="Kersten P."/>
            <person name="Kohler A."/>
            <person name="Kuees U."/>
            <person name="Kumar T.K.A."/>
            <person name="Kuo A."/>
            <person name="LaButti K."/>
            <person name="Larrondo L.F."/>
            <person name="Lindquist E."/>
            <person name="Ling A."/>
            <person name="Lombard V."/>
            <person name="Lucas S."/>
            <person name="Lundell T."/>
            <person name="Martin R."/>
            <person name="McLaughlin D.J."/>
            <person name="Morgenstern I."/>
            <person name="Morin E."/>
            <person name="Murat C."/>
            <person name="Nagy L.G."/>
            <person name="Nolan M."/>
            <person name="Ohm R.A."/>
            <person name="Patyshakuliyeva A."/>
            <person name="Rokas A."/>
            <person name="Ruiz-Duenas F.J."/>
            <person name="Sabat G."/>
            <person name="Salamov A."/>
            <person name="Samejima M."/>
            <person name="Schmutz J."/>
            <person name="Slot J.C."/>
            <person name="St John F."/>
            <person name="Stenlid J."/>
            <person name="Sun H."/>
            <person name="Sun S."/>
            <person name="Syed K."/>
            <person name="Tsang A."/>
            <person name="Wiebenga A."/>
            <person name="Young D."/>
            <person name="Pisabarro A."/>
            <person name="Eastwood D.C."/>
            <person name="Martin F."/>
            <person name="Cullen D."/>
            <person name="Grigoriev I.V."/>
            <person name="Hibbett D.S."/>
        </authorList>
    </citation>
    <scope>NUCLEOTIDE SEQUENCE [LARGE SCALE GENOMIC DNA]</scope>
    <source>
        <strain evidence="7 8">ATCC 11539</strain>
    </source>
</reference>
<feature type="compositionally biased region" description="Polar residues" evidence="5">
    <location>
        <begin position="471"/>
        <end position="481"/>
    </location>
</feature>
<evidence type="ECO:0000256" key="4">
    <source>
        <dbReference type="ARBA" id="ARBA00023136"/>
    </source>
</evidence>
<evidence type="ECO:0000256" key="1">
    <source>
        <dbReference type="ARBA" id="ARBA00004167"/>
    </source>
</evidence>
<dbReference type="PANTHER" id="PTHR15549">
    <property type="entry name" value="PAIRED IMMUNOGLOBULIN-LIKE TYPE 2 RECEPTOR"/>
    <property type="match status" value="1"/>
</dbReference>
<name>S7QAB8_GLOTA</name>
<dbReference type="OrthoDB" id="2563978at2759"/>
<dbReference type="PANTHER" id="PTHR15549:SF30">
    <property type="entry name" value="MID2 DOMAIN-CONTAINING PROTEIN"/>
    <property type="match status" value="1"/>
</dbReference>
<feature type="region of interest" description="Disordered" evidence="5">
    <location>
        <begin position="83"/>
        <end position="130"/>
    </location>
</feature>
<feature type="compositionally biased region" description="Polar residues" evidence="5">
    <location>
        <begin position="542"/>
        <end position="561"/>
    </location>
</feature>